<dbReference type="AlphaFoldDB" id="A0A232LNI6"/>
<dbReference type="InterPro" id="IPR013862">
    <property type="entry name" value="Kei1"/>
</dbReference>
<dbReference type="PANTHER" id="PTHR28077">
    <property type="entry name" value="INOSITOL PHOSPHORYLCERAMIDE SYNTHASE REGULATORY SUBUNIT KEI1"/>
    <property type="match status" value="1"/>
</dbReference>
<evidence type="ECO:0000313" key="4">
    <source>
        <dbReference type="Proteomes" id="UP000243515"/>
    </source>
</evidence>
<feature type="transmembrane region" description="Helical" evidence="2">
    <location>
        <begin position="87"/>
        <end position="114"/>
    </location>
</feature>
<name>A0A232LNI6_9EURO</name>
<dbReference type="GO" id="GO:0070917">
    <property type="term" value="F:inositol phosphoceramide synthase regulator activity"/>
    <property type="evidence" value="ECO:0007669"/>
    <property type="project" value="InterPro"/>
</dbReference>
<keyword evidence="4" id="KW-1185">Reference proteome</keyword>
<feature type="transmembrane region" description="Helical" evidence="2">
    <location>
        <begin position="55"/>
        <end position="75"/>
    </location>
</feature>
<dbReference type="GO" id="GO:0070916">
    <property type="term" value="C:inositol phosphoceramide synthase complex"/>
    <property type="evidence" value="ECO:0007669"/>
    <property type="project" value="TreeGrafter"/>
</dbReference>
<keyword evidence="2" id="KW-0472">Membrane</keyword>
<feature type="region of interest" description="Disordered" evidence="1">
    <location>
        <begin position="293"/>
        <end position="350"/>
    </location>
</feature>
<evidence type="ECO:0000313" key="3">
    <source>
        <dbReference type="EMBL" id="OXV05568.1"/>
    </source>
</evidence>
<dbReference type="PANTHER" id="PTHR28077:SF1">
    <property type="entry name" value="INOSITOL PHOSPHORYLCERAMIDE SYNTHASE REGULATORY SUBUNIT KEI1"/>
    <property type="match status" value="1"/>
</dbReference>
<reference evidence="3 4" key="1">
    <citation type="journal article" date="2015" name="Environ. Microbiol.">
        <title>Metagenome sequence of Elaphomyces granulatus from sporocarp tissue reveals Ascomycota ectomycorrhizal fingerprints of genome expansion and a Proteobacteria-rich microbiome.</title>
        <authorList>
            <person name="Quandt C.A."/>
            <person name="Kohler A."/>
            <person name="Hesse C.N."/>
            <person name="Sharpton T.J."/>
            <person name="Martin F."/>
            <person name="Spatafora J.W."/>
        </authorList>
    </citation>
    <scope>NUCLEOTIDE SEQUENCE [LARGE SCALE GENOMIC DNA]</scope>
    <source>
        <strain evidence="3 4">OSC145934</strain>
    </source>
</reference>
<dbReference type="EMBL" id="NPHW01006759">
    <property type="protein sequence ID" value="OXV05568.1"/>
    <property type="molecule type" value="Genomic_DNA"/>
</dbReference>
<dbReference type="Pfam" id="PF08552">
    <property type="entry name" value="Kei1"/>
    <property type="match status" value="1"/>
</dbReference>
<evidence type="ECO:0008006" key="5">
    <source>
        <dbReference type="Google" id="ProtNLM"/>
    </source>
</evidence>
<feature type="compositionally biased region" description="Polar residues" evidence="1">
    <location>
        <begin position="318"/>
        <end position="334"/>
    </location>
</feature>
<protein>
    <recommendedName>
        <fullName evidence="5">DUF1753 domain-containing protein</fullName>
    </recommendedName>
</protein>
<dbReference type="GO" id="GO:0000139">
    <property type="term" value="C:Golgi membrane"/>
    <property type="evidence" value="ECO:0007669"/>
    <property type="project" value="TreeGrafter"/>
</dbReference>
<feature type="transmembrane region" description="Helical" evidence="2">
    <location>
        <begin position="16"/>
        <end position="35"/>
    </location>
</feature>
<dbReference type="GO" id="GO:0006673">
    <property type="term" value="P:inositol phosphoceramide metabolic process"/>
    <property type="evidence" value="ECO:0007669"/>
    <property type="project" value="InterPro"/>
</dbReference>
<proteinExistence type="predicted"/>
<evidence type="ECO:0000256" key="1">
    <source>
        <dbReference type="SAM" id="MobiDB-lite"/>
    </source>
</evidence>
<keyword evidence="2" id="KW-1133">Transmembrane helix</keyword>
<evidence type="ECO:0000256" key="2">
    <source>
        <dbReference type="SAM" id="Phobius"/>
    </source>
</evidence>
<sequence length="350" mass="38239">MGYSTRCFRIPRPKRFLHVMSLQTGASLITLSLLLNKISGLYGLLALLTGYQLSSVQLSMYIYSLLALGLTAFLFPHIRSRSPLQCLALAWIYTIDSIINAIYTVAFGVTWFLVVSVHSENGPSFGSAATSFPSNNYNPSSVQDPAGPATGTLPSAQGANYLLNSTPGSYGLNASFGRGLVFPESIESIAIIASLWSVRIYFILVMLAFARQTLRQQLLIPRYSQIPSHSRNTSVASAADIDRDPFLSHTPEGQGWQGILGRVMISFGRNYWLGDEADDVDWMNDLGRKFRSRSNVPNSGVTERERRRRSGTGPPLPSQTVVQGASLPQSAHGQQGSGMDVNLQDLNDGR</sequence>
<dbReference type="Proteomes" id="UP000243515">
    <property type="component" value="Unassembled WGS sequence"/>
</dbReference>
<organism evidence="3 4">
    <name type="scientific">Elaphomyces granulatus</name>
    <dbReference type="NCBI Taxonomy" id="519963"/>
    <lineage>
        <taxon>Eukaryota</taxon>
        <taxon>Fungi</taxon>
        <taxon>Dikarya</taxon>
        <taxon>Ascomycota</taxon>
        <taxon>Pezizomycotina</taxon>
        <taxon>Eurotiomycetes</taxon>
        <taxon>Eurotiomycetidae</taxon>
        <taxon>Eurotiales</taxon>
        <taxon>Elaphomycetaceae</taxon>
        <taxon>Elaphomyces</taxon>
    </lineage>
</organism>
<accession>A0A232LNI6</accession>
<comment type="caution">
    <text evidence="3">The sequence shown here is derived from an EMBL/GenBank/DDBJ whole genome shotgun (WGS) entry which is preliminary data.</text>
</comment>
<dbReference type="OrthoDB" id="3338076at2759"/>
<feature type="transmembrane region" description="Helical" evidence="2">
    <location>
        <begin position="189"/>
        <end position="210"/>
    </location>
</feature>
<gene>
    <name evidence="3" type="ORF">Egran_06664</name>
</gene>
<keyword evidence="2" id="KW-0812">Transmembrane</keyword>